<reference evidence="1" key="1">
    <citation type="submission" date="2022-05" db="EMBL/GenBank/DDBJ databases">
        <title>Chromosome-level genome of Chaenocephalus aceratus.</title>
        <authorList>
            <person name="Park H."/>
        </authorList>
    </citation>
    <scope>NUCLEOTIDE SEQUENCE</scope>
    <source>
        <strain evidence="1">KU_202001</strain>
    </source>
</reference>
<feature type="non-terminal residue" evidence="1">
    <location>
        <position position="1"/>
    </location>
</feature>
<protein>
    <submittedName>
        <fullName evidence="1">Uncharacterized protein</fullName>
    </submittedName>
</protein>
<evidence type="ECO:0000313" key="2">
    <source>
        <dbReference type="Proteomes" id="UP001057452"/>
    </source>
</evidence>
<dbReference type="Proteomes" id="UP001057452">
    <property type="component" value="Chromosome 20"/>
</dbReference>
<name>A0ACB9W1Z3_CHAAC</name>
<gene>
    <name evidence="1" type="ORF">KUCAC02_017465</name>
</gene>
<comment type="caution">
    <text evidence="1">The sequence shown here is derived from an EMBL/GenBank/DDBJ whole genome shotgun (WGS) entry which is preliminary data.</text>
</comment>
<evidence type="ECO:0000313" key="1">
    <source>
        <dbReference type="EMBL" id="KAI4806650.1"/>
    </source>
</evidence>
<sequence>LLSSSHYMSFIQSMRFTVLPLPIHNLAFPFVSVLLTCNSITTLHLPSCSKASVTPGSPPAHTQTSRLVKRPVPCRCVQEREWEAPKDPSSSILSYCLRLSAVPRDCVSPFVCSASDWHHVMPRSLAQLM</sequence>
<keyword evidence="2" id="KW-1185">Reference proteome</keyword>
<feature type="non-terminal residue" evidence="1">
    <location>
        <position position="129"/>
    </location>
</feature>
<organism evidence="1 2">
    <name type="scientific">Chaenocephalus aceratus</name>
    <name type="common">Blackfin icefish</name>
    <name type="synonym">Chaenichthys aceratus</name>
    <dbReference type="NCBI Taxonomy" id="36190"/>
    <lineage>
        <taxon>Eukaryota</taxon>
        <taxon>Metazoa</taxon>
        <taxon>Chordata</taxon>
        <taxon>Craniata</taxon>
        <taxon>Vertebrata</taxon>
        <taxon>Euteleostomi</taxon>
        <taxon>Actinopterygii</taxon>
        <taxon>Neopterygii</taxon>
        <taxon>Teleostei</taxon>
        <taxon>Neoteleostei</taxon>
        <taxon>Acanthomorphata</taxon>
        <taxon>Eupercaria</taxon>
        <taxon>Perciformes</taxon>
        <taxon>Notothenioidei</taxon>
        <taxon>Channichthyidae</taxon>
        <taxon>Chaenocephalus</taxon>
    </lineage>
</organism>
<proteinExistence type="predicted"/>
<dbReference type="EMBL" id="CM043804">
    <property type="protein sequence ID" value="KAI4806650.1"/>
    <property type="molecule type" value="Genomic_DNA"/>
</dbReference>
<accession>A0ACB9W1Z3</accession>